<dbReference type="KEGG" id="dpx:DAPPUDRAFT_331825"/>
<dbReference type="OrthoDB" id="10059102at2759"/>
<dbReference type="Gene3D" id="2.40.10.10">
    <property type="entry name" value="Trypsin-like serine proteases"/>
    <property type="match status" value="2"/>
</dbReference>
<dbReference type="HOGENOM" id="CLU_006842_7_0_1"/>
<feature type="signal peptide" evidence="2">
    <location>
        <begin position="1"/>
        <end position="20"/>
    </location>
</feature>
<dbReference type="SUPFAM" id="SSF50494">
    <property type="entry name" value="Trypsin-like serine proteases"/>
    <property type="match status" value="1"/>
</dbReference>
<dbReference type="CDD" id="cd00190">
    <property type="entry name" value="Tryp_SPc"/>
    <property type="match status" value="1"/>
</dbReference>
<evidence type="ECO:0000313" key="4">
    <source>
        <dbReference type="EMBL" id="EFX66676.1"/>
    </source>
</evidence>
<dbReference type="InterPro" id="IPR043504">
    <property type="entry name" value="Peptidase_S1_PA_chymotrypsin"/>
</dbReference>
<dbReference type="PANTHER" id="PTHR24258:SF140">
    <property type="entry name" value="BCDNA.GH08420-RELATED"/>
    <property type="match status" value="1"/>
</dbReference>
<dbReference type="eggNOG" id="KOG3627">
    <property type="taxonomic scope" value="Eukaryota"/>
</dbReference>
<evidence type="ECO:0000256" key="1">
    <source>
        <dbReference type="ARBA" id="ARBA00023157"/>
    </source>
</evidence>
<dbReference type="InParanoid" id="E9HNJ4"/>
<dbReference type="EMBL" id="GL732696">
    <property type="protein sequence ID" value="EFX66676.1"/>
    <property type="molecule type" value="Genomic_DNA"/>
</dbReference>
<dbReference type="AlphaFoldDB" id="E9HNJ4"/>
<dbReference type="SMART" id="SM00020">
    <property type="entry name" value="Tryp_SPc"/>
    <property type="match status" value="1"/>
</dbReference>
<proteinExistence type="predicted"/>
<keyword evidence="2" id="KW-0732">Signal</keyword>
<dbReference type="PhylomeDB" id="E9HNJ4"/>
<feature type="chain" id="PRO_5003241237" description="Peptidase S1 domain-containing protein" evidence="2">
    <location>
        <begin position="21"/>
        <end position="263"/>
    </location>
</feature>
<evidence type="ECO:0000313" key="5">
    <source>
        <dbReference type="Proteomes" id="UP000000305"/>
    </source>
</evidence>
<dbReference type="GO" id="GO:0004252">
    <property type="term" value="F:serine-type endopeptidase activity"/>
    <property type="evidence" value="ECO:0007669"/>
    <property type="project" value="InterPro"/>
</dbReference>
<dbReference type="Pfam" id="PF00089">
    <property type="entry name" value="Trypsin"/>
    <property type="match status" value="1"/>
</dbReference>
<reference evidence="4 5" key="1">
    <citation type="journal article" date="2011" name="Science">
        <title>The ecoresponsive genome of Daphnia pulex.</title>
        <authorList>
            <person name="Colbourne J.K."/>
            <person name="Pfrender M.E."/>
            <person name="Gilbert D."/>
            <person name="Thomas W.K."/>
            <person name="Tucker A."/>
            <person name="Oakley T.H."/>
            <person name="Tokishita S."/>
            <person name="Aerts A."/>
            <person name="Arnold G.J."/>
            <person name="Basu M.K."/>
            <person name="Bauer D.J."/>
            <person name="Caceres C.E."/>
            <person name="Carmel L."/>
            <person name="Casola C."/>
            <person name="Choi J.H."/>
            <person name="Detter J.C."/>
            <person name="Dong Q."/>
            <person name="Dusheyko S."/>
            <person name="Eads B.D."/>
            <person name="Frohlich T."/>
            <person name="Geiler-Samerotte K.A."/>
            <person name="Gerlach D."/>
            <person name="Hatcher P."/>
            <person name="Jogdeo S."/>
            <person name="Krijgsveld J."/>
            <person name="Kriventseva E.V."/>
            <person name="Kultz D."/>
            <person name="Laforsch C."/>
            <person name="Lindquist E."/>
            <person name="Lopez J."/>
            <person name="Manak J.R."/>
            <person name="Muller J."/>
            <person name="Pangilinan J."/>
            <person name="Patwardhan R.P."/>
            <person name="Pitluck S."/>
            <person name="Pritham E.J."/>
            <person name="Rechtsteiner A."/>
            <person name="Rho M."/>
            <person name="Rogozin I.B."/>
            <person name="Sakarya O."/>
            <person name="Salamov A."/>
            <person name="Schaack S."/>
            <person name="Shapiro H."/>
            <person name="Shiga Y."/>
            <person name="Skalitzky C."/>
            <person name="Smith Z."/>
            <person name="Souvorov A."/>
            <person name="Sung W."/>
            <person name="Tang Z."/>
            <person name="Tsuchiya D."/>
            <person name="Tu H."/>
            <person name="Vos H."/>
            <person name="Wang M."/>
            <person name="Wolf Y.I."/>
            <person name="Yamagata H."/>
            <person name="Yamada T."/>
            <person name="Ye Y."/>
            <person name="Shaw J.R."/>
            <person name="Andrews J."/>
            <person name="Crease T.J."/>
            <person name="Tang H."/>
            <person name="Lucas S.M."/>
            <person name="Robertson H.M."/>
            <person name="Bork P."/>
            <person name="Koonin E.V."/>
            <person name="Zdobnov E.M."/>
            <person name="Grigoriev I.V."/>
            <person name="Lynch M."/>
            <person name="Boore J.L."/>
        </authorList>
    </citation>
    <scope>NUCLEOTIDE SEQUENCE [LARGE SCALE GENOMIC DNA]</scope>
</reference>
<dbReference type="STRING" id="6669.E9HNJ4"/>
<name>E9HNJ4_DAPPU</name>
<dbReference type="FunFam" id="2.40.10.10:FF:000068">
    <property type="entry name" value="transmembrane protease serine 2"/>
    <property type="match status" value="1"/>
</dbReference>
<dbReference type="InterPro" id="IPR009003">
    <property type="entry name" value="Peptidase_S1_PA"/>
</dbReference>
<dbReference type="PROSITE" id="PS50240">
    <property type="entry name" value="TRYPSIN_DOM"/>
    <property type="match status" value="1"/>
</dbReference>
<evidence type="ECO:0000259" key="3">
    <source>
        <dbReference type="PROSITE" id="PS50240"/>
    </source>
</evidence>
<dbReference type="Proteomes" id="UP000000305">
    <property type="component" value="Unassembled WGS sequence"/>
</dbReference>
<dbReference type="FunCoup" id="E9HNJ4">
    <property type="interactions" value="6"/>
</dbReference>
<organism evidence="4 5">
    <name type="scientific">Daphnia pulex</name>
    <name type="common">Water flea</name>
    <dbReference type="NCBI Taxonomy" id="6669"/>
    <lineage>
        <taxon>Eukaryota</taxon>
        <taxon>Metazoa</taxon>
        <taxon>Ecdysozoa</taxon>
        <taxon>Arthropoda</taxon>
        <taxon>Crustacea</taxon>
        <taxon>Branchiopoda</taxon>
        <taxon>Diplostraca</taxon>
        <taxon>Cladocera</taxon>
        <taxon>Anomopoda</taxon>
        <taxon>Daphniidae</taxon>
        <taxon>Daphnia</taxon>
    </lineage>
</organism>
<gene>
    <name evidence="4" type="ORF">DAPPUDRAFT_331825</name>
</gene>
<dbReference type="GO" id="GO:0006508">
    <property type="term" value="P:proteolysis"/>
    <property type="evidence" value="ECO:0007669"/>
    <property type="project" value="InterPro"/>
</dbReference>
<dbReference type="PANTHER" id="PTHR24258">
    <property type="entry name" value="SERINE PROTEASE-RELATED"/>
    <property type="match status" value="1"/>
</dbReference>
<protein>
    <recommendedName>
        <fullName evidence="3">Peptidase S1 domain-containing protein</fullName>
    </recommendedName>
</protein>
<dbReference type="PRINTS" id="PR00722">
    <property type="entry name" value="CHYMOTRYPSIN"/>
</dbReference>
<keyword evidence="1" id="KW-1015">Disulfide bond</keyword>
<dbReference type="InterPro" id="IPR001314">
    <property type="entry name" value="Peptidase_S1A"/>
</dbReference>
<sequence length="263" mass="28728">MNRAVLYVLIVLVTPAALISDDVGRISNGFNGDTASVVTAEKYPFIVSVTFNDNHICGGFIYNSRFIVTAASCVFDKTTAQIQVTVGQLSLILPDPGEMRLQVRAIYVHENYDNTTKFNDIAMLETSQTIAFSANVNFIYYDSVSGARAYVSGWGAVDGSKVVSTKLRAALLTAPINCDLFPADVYNPNIMLCWGKSDSDNGMRPCQYDEGSPLFTQTSPTTYFAMGIVSKNLGCGDSEIFETIYTRLSAYYGWILRTGGPQP</sequence>
<evidence type="ECO:0000256" key="2">
    <source>
        <dbReference type="SAM" id="SignalP"/>
    </source>
</evidence>
<feature type="domain" description="Peptidase S1" evidence="3">
    <location>
        <begin position="26"/>
        <end position="260"/>
    </location>
</feature>
<accession>E9HNJ4</accession>
<keyword evidence="5" id="KW-1185">Reference proteome</keyword>
<dbReference type="InterPro" id="IPR001254">
    <property type="entry name" value="Trypsin_dom"/>
</dbReference>